<evidence type="ECO:0000256" key="4">
    <source>
        <dbReference type="SAM" id="SignalP"/>
    </source>
</evidence>
<name>A0ABW5D2W0_9BACT</name>
<dbReference type="RefSeq" id="WP_386818057.1">
    <property type="nucleotide sequence ID" value="NZ_JBHUIT010000002.1"/>
</dbReference>
<proteinExistence type="inferred from homology"/>
<feature type="chain" id="PRO_5046047689" evidence="4">
    <location>
        <begin position="20"/>
        <end position="244"/>
    </location>
</feature>
<dbReference type="SUPFAM" id="SSF53850">
    <property type="entry name" value="Periplasmic binding protein-like II"/>
    <property type="match status" value="1"/>
</dbReference>
<gene>
    <name evidence="5" type="primary">modA</name>
    <name evidence="5" type="ORF">ACFSSA_01805</name>
</gene>
<accession>A0ABW5D2W0</accession>
<dbReference type="PANTHER" id="PTHR30632">
    <property type="entry name" value="MOLYBDATE-BINDING PERIPLASMIC PROTEIN"/>
    <property type="match status" value="1"/>
</dbReference>
<evidence type="ECO:0000313" key="5">
    <source>
        <dbReference type="EMBL" id="MFD2255398.1"/>
    </source>
</evidence>
<keyword evidence="2" id="KW-0479">Metal-binding</keyword>
<keyword evidence="6" id="KW-1185">Reference proteome</keyword>
<evidence type="ECO:0000256" key="3">
    <source>
        <dbReference type="ARBA" id="ARBA00022729"/>
    </source>
</evidence>
<evidence type="ECO:0000256" key="2">
    <source>
        <dbReference type="ARBA" id="ARBA00022723"/>
    </source>
</evidence>
<sequence>MRWITSLAFLCIFSAAASAEITVGAAISMSDAIGEISEIYTAKSGGKVRLTFSGSNVIARQIEAGAPIDVFISADEATAKALIRKKLVDPASWCVIARNELVVILPKGSGLAMESAEDLKKIRSIAIADPKAVPAGMYAKRWLEAEKSWPELEGKMISLPNVRAALLVAESGNVDAAITYRSDALSSNRVSIAFPVPAEKTGEIVYPGIIVRESKKQIEAAEFLRFLQSDQSRKVLKKHGFCSP</sequence>
<dbReference type="InterPro" id="IPR005950">
    <property type="entry name" value="ModA"/>
</dbReference>
<dbReference type="PANTHER" id="PTHR30632:SF0">
    <property type="entry name" value="SULFATE-BINDING PROTEIN"/>
    <property type="match status" value="1"/>
</dbReference>
<comment type="caution">
    <text evidence="5">The sequence shown here is derived from an EMBL/GenBank/DDBJ whole genome shotgun (WGS) entry which is preliminary data.</text>
</comment>
<dbReference type="NCBIfam" id="TIGR01256">
    <property type="entry name" value="modA"/>
    <property type="match status" value="1"/>
</dbReference>
<dbReference type="Pfam" id="PF13531">
    <property type="entry name" value="SBP_bac_11"/>
    <property type="match status" value="1"/>
</dbReference>
<keyword evidence="3 4" id="KW-0732">Signal</keyword>
<dbReference type="InterPro" id="IPR050682">
    <property type="entry name" value="ModA/WtpA"/>
</dbReference>
<protein>
    <submittedName>
        <fullName evidence="5">Molybdate ABC transporter substrate-binding protein</fullName>
    </submittedName>
</protein>
<dbReference type="EMBL" id="JBHUIT010000002">
    <property type="protein sequence ID" value="MFD2255398.1"/>
    <property type="molecule type" value="Genomic_DNA"/>
</dbReference>
<reference evidence="6" key="1">
    <citation type="journal article" date="2019" name="Int. J. Syst. Evol. Microbiol.">
        <title>The Global Catalogue of Microorganisms (GCM) 10K type strain sequencing project: providing services to taxonomists for standard genome sequencing and annotation.</title>
        <authorList>
            <consortium name="The Broad Institute Genomics Platform"/>
            <consortium name="The Broad Institute Genome Sequencing Center for Infectious Disease"/>
            <person name="Wu L."/>
            <person name="Ma J."/>
        </authorList>
    </citation>
    <scope>NUCLEOTIDE SEQUENCE [LARGE SCALE GENOMIC DNA]</scope>
    <source>
        <strain evidence="6">CGMCC 4.7106</strain>
    </source>
</reference>
<dbReference type="Proteomes" id="UP001597375">
    <property type="component" value="Unassembled WGS sequence"/>
</dbReference>
<feature type="signal peptide" evidence="4">
    <location>
        <begin position="1"/>
        <end position="19"/>
    </location>
</feature>
<dbReference type="PIRSF" id="PIRSF004846">
    <property type="entry name" value="ModA"/>
    <property type="match status" value="1"/>
</dbReference>
<evidence type="ECO:0000313" key="6">
    <source>
        <dbReference type="Proteomes" id="UP001597375"/>
    </source>
</evidence>
<organism evidence="5 6">
    <name type="scientific">Luteolibacter algae</name>
    <dbReference type="NCBI Taxonomy" id="454151"/>
    <lineage>
        <taxon>Bacteria</taxon>
        <taxon>Pseudomonadati</taxon>
        <taxon>Verrucomicrobiota</taxon>
        <taxon>Verrucomicrobiia</taxon>
        <taxon>Verrucomicrobiales</taxon>
        <taxon>Verrucomicrobiaceae</taxon>
        <taxon>Luteolibacter</taxon>
    </lineage>
</organism>
<comment type="similarity">
    <text evidence="1">Belongs to the bacterial solute-binding protein ModA family.</text>
</comment>
<evidence type="ECO:0000256" key="1">
    <source>
        <dbReference type="ARBA" id="ARBA00009175"/>
    </source>
</evidence>
<dbReference type="Gene3D" id="3.40.190.10">
    <property type="entry name" value="Periplasmic binding protein-like II"/>
    <property type="match status" value="2"/>
</dbReference>